<keyword evidence="2" id="KW-1185">Reference proteome</keyword>
<name>H0ULZ6_9BACT</name>
<dbReference type="OrthoDB" id="3076at2"/>
<dbReference type="HOGENOM" id="CLU_1239667_0_0_0"/>
<dbReference type="EMBL" id="CM001376">
    <property type="protein sequence ID" value="EHM12538.1"/>
    <property type="molecule type" value="Genomic_DNA"/>
</dbReference>
<dbReference type="RefSeq" id="WP_008521968.1">
    <property type="nucleotide sequence ID" value="NZ_CM001376.1"/>
</dbReference>
<proteinExistence type="predicted"/>
<gene>
    <name evidence="1" type="ORF">JonanDRAFT_0107</name>
</gene>
<organism evidence="1 2">
    <name type="scientific">Jonquetella anthropi DSM 22815</name>
    <dbReference type="NCBI Taxonomy" id="885272"/>
    <lineage>
        <taxon>Bacteria</taxon>
        <taxon>Thermotogati</taxon>
        <taxon>Synergistota</taxon>
        <taxon>Synergistia</taxon>
        <taxon>Synergistales</taxon>
        <taxon>Dethiosulfovibrionaceae</taxon>
        <taxon>Jonquetella</taxon>
    </lineage>
</organism>
<dbReference type="AlphaFoldDB" id="H0ULZ6"/>
<dbReference type="Proteomes" id="UP000003806">
    <property type="component" value="Chromosome"/>
</dbReference>
<dbReference type="eggNOG" id="ENOG502ZQ2N">
    <property type="taxonomic scope" value="Bacteria"/>
</dbReference>
<evidence type="ECO:0000313" key="1">
    <source>
        <dbReference type="EMBL" id="EHM12538.1"/>
    </source>
</evidence>
<accession>H0ULZ6</accession>
<dbReference type="STRING" id="885272.JonanDRAFT_0107"/>
<evidence type="ECO:0000313" key="2">
    <source>
        <dbReference type="Proteomes" id="UP000003806"/>
    </source>
</evidence>
<reference evidence="1 2" key="1">
    <citation type="submission" date="2011-11" db="EMBL/GenBank/DDBJ databases">
        <title>The Noncontiguous Finished genome of Jonquetella anthropi DSM 22815.</title>
        <authorList>
            <consortium name="US DOE Joint Genome Institute (JGI-PGF)"/>
            <person name="Lucas S."/>
            <person name="Copeland A."/>
            <person name="Lapidus A."/>
            <person name="Glavina del Rio T."/>
            <person name="Dalin E."/>
            <person name="Tice H."/>
            <person name="Bruce D."/>
            <person name="Goodwin L."/>
            <person name="Pitluck S."/>
            <person name="Peters L."/>
            <person name="Mikhailova N."/>
            <person name="Held B."/>
            <person name="Kyrpides N."/>
            <person name="Mavromatis K."/>
            <person name="Ivanova N."/>
            <person name="Markowitz V."/>
            <person name="Cheng J.-F."/>
            <person name="Hugenholtz P."/>
            <person name="Woyke T."/>
            <person name="Wu D."/>
            <person name="Gronow S."/>
            <person name="Wellnitz S."/>
            <person name="Brambilla E."/>
            <person name="Klenk H.-P."/>
            <person name="Eisen J.A."/>
        </authorList>
    </citation>
    <scope>NUCLEOTIDE SEQUENCE [LARGE SCALE GENOMIC DNA]</scope>
    <source>
        <strain evidence="1 2">DSM 22815</strain>
    </source>
</reference>
<sequence>MELPLWDGELSIEVGSWISYVVASRPLSMLETHGPVMKTIGEGAMALQSEFLYLCGVTSGLSGAMIWDAPLASSVEPLSPLFTVVFGYSPTMEDFLARFVTPKDELVAGVTWCTFWRADLPLGKCKALALLGSLPLIDEDACLSELARALSDKKLGNWQIPYFAETYGFLRAPVMFETDRTSDLMIEKQLESFQLDATHNVLGPSPRLSLPPFYQGV</sequence>
<protein>
    <submittedName>
        <fullName evidence="1">Uncharacterized protein</fullName>
    </submittedName>
</protein>